<reference evidence="9" key="1">
    <citation type="submission" date="2020-08" db="EMBL/GenBank/DDBJ databases">
        <title>Genome public.</title>
        <authorList>
            <person name="Liu C."/>
            <person name="Sun Q."/>
        </authorList>
    </citation>
    <scope>NUCLEOTIDE SEQUENCE</scope>
    <source>
        <strain evidence="9">NSJ-23</strain>
    </source>
</reference>
<dbReference type="SUPFAM" id="SSF46992">
    <property type="entry name" value="Ribosomal protein S20"/>
    <property type="match status" value="1"/>
</dbReference>
<evidence type="ECO:0000256" key="6">
    <source>
        <dbReference type="ARBA" id="ARBA00023274"/>
    </source>
</evidence>
<accession>A0A8J6J7Z9</accession>
<sequence>MPNIKSAKKRVLVNQAKAAQNKAAKSALKTELKKFDAAVAEGNRSEADVAYKVAVKAVDKAAAKGLLHKNNAANKKSSMTIKLNKLA</sequence>
<comment type="function">
    <text evidence="1 8">Binds directly to 16S ribosomal RNA.</text>
</comment>
<evidence type="ECO:0000256" key="4">
    <source>
        <dbReference type="ARBA" id="ARBA00022884"/>
    </source>
</evidence>
<keyword evidence="5 8" id="KW-0689">Ribosomal protein</keyword>
<dbReference type="FunFam" id="1.20.58.110:FF:000001">
    <property type="entry name" value="30S ribosomal protein S20"/>
    <property type="match status" value="1"/>
</dbReference>
<protein>
    <recommendedName>
        <fullName evidence="7 8">Small ribosomal subunit protein bS20</fullName>
    </recommendedName>
</protein>
<dbReference type="RefSeq" id="WP_147572797.1">
    <property type="nucleotide sequence ID" value="NZ_JACOPO010000002.1"/>
</dbReference>
<dbReference type="Gene3D" id="1.20.58.110">
    <property type="entry name" value="Ribosomal protein S20"/>
    <property type="match status" value="1"/>
</dbReference>
<evidence type="ECO:0000256" key="8">
    <source>
        <dbReference type="HAMAP-Rule" id="MF_00500"/>
    </source>
</evidence>
<dbReference type="GO" id="GO:0003735">
    <property type="term" value="F:structural constituent of ribosome"/>
    <property type="evidence" value="ECO:0007669"/>
    <property type="project" value="InterPro"/>
</dbReference>
<dbReference type="PANTHER" id="PTHR33398:SF1">
    <property type="entry name" value="SMALL RIBOSOMAL SUBUNIT PROTEIN BS20C"/>
    <property type="match status" value="1"/>
</dbReference>
<dbReference type="GO" id="GO:0015935">
    <property type="term" value="C:small ribosomal subunit"/>
    <property type="evidence" value="ECO:0007669"/>
    <property type="project" value="TreeGrafter"/>
</dbReference>
<dbReference type="Proteomes" id="UP000628736">
    <property type="component" value="Unassembled WGS sequence"/>
</dbReference>
<comment type="similarity">
    <text evidence="2 8">Belongs to the bacterial ribosomal protein bS20 family.</text>
</comment>
<dbReference type="GO" id="GO:0005829">
    <property type="term" value="C:cytosol"/>
    <property type="evidence" value="ECO:0007669"/>
    <property type="project" value="TreeGrafter"/>
</dbReference>
<evidence type="ECO:0000313" key="10">
    <source>
        <dbReference type="Proteomes" id="UP000628736"/>
    </source>
</evidence>
<proteinExistence type="inferred from homology"/>
<dbReference type="InterPro" id="IPR036510">
    <property type="entry name" value="Ribosomal_bS20_sf"/>
</dbReference>
<dbReference type="InterPro" id="IPR002583">
    <property type="entry name" value="Ribosomal_bS20"/>
</dbReference>
<dbReference type="NCBIfam" id="TIGR00029">
    <property type="entry name" value="S20"/>
    <property type="match status" value="1"/>
</dbReference>
<dbReference type="EMBL" id="JACOPO010000002">
    <property type="protein sequence ID" value="MBC5722097.1"/>
    <property type="molecule type" value="Genomic_DNA"/>
</dbReference>
<keyword evidence="4 8" id="KW-0694">RNA-binding</keyword>
<evidence type="ECO:0000256" key="2">
    <source>
        <dbReference type="ARBA" id="ARBA00007634"/>
    </source>
</evidence>
<evidence type="ECO:0000313" key="9">
    <source>
        <dbReference type="EMBL" id="MBC5722097.1"/>
    </source>
</evidence>
<keyword evidence="6 8" id="KW-0687">Ribonucleoprotein</keyword>
<evidence type="ECO:0000256" key="7">
    <source>
        <dbReference type="ARBA" id="ARBA00035136"/>
    </source>
</evidence>
<evidence type="ECO:0000256" key="5">
    <source>
        <dbReference type="ARBA" id="ARBA00022980"/>
    </source>
</evidence>
<dbReference type="GO" id="GO:0006412">
    <property type="term" value="P:translation"/>
    <property type="evidence" value="ECO:0007669"/>
    <property type="project" value="UniProtKB-UniRule"/>
</dbReference>
<organism evidence="9 10">
    <name type="scientific">Flintibacter hominis</name>
    <dbReference type="NCBI Taxonomy" id="2763048"/>
    <lineage>
        <taxon>Bacteria</taxon>
        <taxon>Bacillati</taxon>
        <taxon>Bacillota</taxon>
        <taxon>Clostridia</taxon>
        <taxon>Eubacteriales</taxon>
        <taxon>Flintibacter</taxon>
    </lineage>
</organism>
<evidence type="ECO:0000256" key="1">
    <source>
        <dbReference type="ARBA" id="ARBA00003134"/>
    </source>
</evidence>
<comment type="caution">
    <text evidence="9">The sequence shown here is derived from an EMBL/GenBank/DDBJ whole genome shotgun (WGS) entry which is preliminary data.</text>
</comment>
<keyword evidence="3 8" id="KW-0699">rRNA-binding</keyword>
<dbReference type="GO" id="GO:0070181">
    <property type="term" value="F:small ribosomal subunit rRNA binding"/>
    <property type="evidence" value="ECO:0007669"/>
    <property type="project" value="TreeGrafter"/>
</dbReference>
<dbReference type="HAMAP" id="MF_00500">
    <property type="entry name" value="Ribosomal_bS20"/>
    <property type="match status" value="1"/>
</dbReference>
<keyword evidence="10" id="KW-1185">Reference proteome</keyword>
<dbReference type="Pfam" id="PF01649">
    <property type="entry name" value="Ribosomal_S20p"/>
    <property type="match status" value="1"/>
</dbReference>
<name>A0A8J6J7Z9_9FIRM</name>
<gene>
    <name evidence="8 9" type="primary">rpsT</name>
    <name evidence="9" type="ORF">H8S11_04615</name>
</gene>
<dbReference type="PANTHER" id="PTHR33398">
    <property type="entry name" value="30S RIBOSOMAL PROTEIN S20"/>
    <property type="match status" value="1"/>
</dbReference>
<evidence type="ECO:0000256" key="3">
    <source>
        <dbReference type="ARBA" id="ARBA00022730"/>
    </source>
</evidence>
<dbReference type="AlphaFoldDB" id="A0A8J6J7Z9"/>